<comment type="caution">
    <text evidence="1">The sequence shown here is derived from an EMBL/GenBank/DDBJ whole genome shotgun (WGS) entry which is preliminary data.</text>
</comment>
<proteinExistence type="predicted"/>
<name>A0ABW2QW05_9BURK</name>
<dbReference type="Proteomes" id="UP001596501">
    <property type="component" value="Unassembled WGS sequence"/>
</dbReference>
<sequence>MASATHGGAAFQLDGRMVDAPVLRRAERIRSSASTQDGLPP</sequence>
<dbReference type="EMBL" id="JBHTCA010000043">
    <property type="protein sequence ID" value="MFC7411705.1"/>
    <property type="molecule type" value="Genomic_DNA"/>
</dbReference>
<protein>
    <submittedName>
        <fullName evidence="1">Uncharacterized protein</fullName>
    </submittedName>
</protein>
<organism evidence="1 2">
    <name type="scientific">Hydrogenophaga atypica</name>
    <dbReference type="NCBI Taxonomy" id="249409"/>
    <lineage>
        <taxon>Bacteria</taxon>
        <taxon>Pseudomonadati</taxon>
        <taxon>Pseudomonadota</taxon>
        <taxon>Betaproteobacteria</taxon>
        <taxon>Burkholderiales</taxon>
        <taxon>Comamonadaceae</taxon>
        <taxon>Hydrogenophaga</taxon>
    </lineage>
</organism>
<dbReference type="RefSeq" id="WP_382228501.1">
    <property type="nucleotide sequence ID" value="NZ_JBHTCA010000043.1"/>
</dbReference>
<dbReference type="InterPro" id="IPR040442">
    <property type="entry name" value="Pyrv_kinase-like_dom_sf"/>
</dbReference>
<evidence type="ECO:0000313" key="1">
    <source>
        <dbReference type="EMBL" id="MFC7411705.1"/>
    </source>
</evidence>
<accession>A0ABW2QW05</accession>
<evidence type="ECO:0000313" key="2">
    <source>
        <dbReference type="Proteomes" id="UP001596501"/>
    </source>
</evidence>
<keyword evidence="2" id="KW-1185">Reference proteome</keyword>
<reference evidence="2" key="1">
    <citation type="journal article" date="2019" name="Int. J. Syst. Evol. Microbiol.">
        <title>The Global Catalogue of Microorganisms (GCM) 10K type strain sequencing project: providing services to taxonomists for standard genome sequencing and annotation.</title>
        <authorList>
            <consortium name="The Broad Institute Genomics Platform"/>
            <consortium name="The Broad Institute Genome Sequencing Center for Infectious Disease"/>
            <person name="Wu L."/>
            <person name="Ma J."/>
        </authorList>
    </citation>
    <scope>NUCLEOTIDE SEQUENCE [LARGE SCALE GENOMIC DNA]</scope>
    <source>
        <strain evidence="2">CGMCC 1.12371</strain>
    </source>
</reference>
<dbReference type="Gene3D" id="3.20.20.60">
    <property type="entry name" value="Phosphoenolpyruvate-binding domains"/>
    <property type="match status" value="1"/>
</dbReference>
<gene>
    <name evidence="1" type="ORF">ACFQPB_22880</name>
</gene>